<dbReference type="GO" id="GO:0015031">
    <property type="term" value="P:protein transport"/>
    <property type="evidence" value="ECO:0007669"/>
    <property type="project" value="UniProtKB-KW"/>
</dbReference>
<keyword evidence="11 13" id="KW-0998">Cell outer membrane</keyword>
<evidence type="ECO:0000313" key="15">
    <source>
        <dbReference type="Proteomes" id="UP000199533"/>
    </source>
</evidence>
<protein>
    <recommendedName>
        <fullName evidence="4 13">Outer-membrane lipoprotein LolB</fullName>
    </recommendedName>
</protein>
<comment type="subcellular location">
    <subcellularLocation>
        <location evidence="1">Cell outer membrane</location>
        <topology evidence="1">Lipid-anchor</topology>
    </subcellularLocation>
</comment>
<keyword evidence="10 13" id="KW-0143">Chaperone</keyword>
<gene>
    <name evidence="13" type="primary">lolB</name>
    <name evidence="14" type="ORF">SAMN05216302_1001177</name>
</gene>
<dbReference type="STRING" id="52441.SAMN05216302_1001177"/>
<evidence type="ECO:0000256" key="2">
    <source>
        <dbReference type="ARBA" id="ARBA00009696"/>
    </source>
</evidence>
<evidence type="ECO:0000256" key="4">
    <source>
        <dbReference type="ARBA" id="ARBA00016202"/>
    </source>
</evidence>
<keyword evidence="6" id="KW-0732">Signal</keyword>
<dbReference type="NCBIfam" id="TIGR00548">
    <property type="entry name" value="lolB"/>
    <property type="match status" value="1"/>
</dbReference>
<dbReference type="OrthoDB" id="9797618at2"/>
<evidence type="ECO:0000313" key="14">
    <source>
        <dbReference type="EMBL" id="SFK16036.1"/>
    </source>
</evidence>
<dbReference type="CDD" id="cd16326">
    <property type="entry name" value="LolB"/>
    <property type="match status" value="1"/>
</dbReference>
<evidence type="ECO:0000256" key="1">
    <source>
        <dbReference type="ARBA" id="ARBA00004459"/>
    </source>
</evidence>
<dbReference type="InterPro" id="IPR004565">
    <property type="entry name" value="OM_lipoprot_LolB"/>
</dbReference>
<reference evidence="15" key="1">
    <citation type="submission" date="2016-10" db="EMBL/GenBank/DDBJ databases">
        <authorList>
            <person name="Varghese N."/>
            <person name="Submissions S."/>
        </authorList>
    </citation>
    <scope>NUCLEOTIDE SEQUENCE [LARGE SCALE GENOMIC DNA]</scope>
    <source>
        <strain evidence="15">Nm69</strain>
    </source>
</reference>
<dbReference type="AlphaFoldDB" id="A0A1I3XAS1"/>
<keyword evidence="15" id="KW-1185">Reference proteome</keyword>
<dbReference type="GO" id="GO:0044874">
    <property type="term" value="P:lipoprotein localization to outer membrane"/>
    <property type="evidence" value="ECO:0007669"/>
    <property type="project" value="UniProtKB-UniRule"/>
</dbReference>
<evidence type="ECO:0000256" key="3">
    <source>
        <dbReference type="ARBA" id="ARBA00011245"/>
    </source>
</evidence>
<evidence type="ECO:0000256" key="10">
    <source>
        <dbReference type="ARBA" id="ARBA00023186"/>
    </source>
</evidence>
<evidence type="ECO:0000256" key="11">
    <source>
        <dbReference type="ARBA" id="ARBA00023237"/>
    </source>
</evidence>
<dbReference type="Pfam" id="PF03550">
    <property type="entry name" value="LolB"/>
    <property type="match status" value="1"/>
</dbReference>
<keyword evidence="7 13" id="KW-0653">Protein transport</keyword>
<sequence length="233" mass="26769">MGNFFSTFAYCRYLANGTGWQFQLLFLPLLISCATLTPQTTTVKTVFYEPAADLQNAVAADFELLGRVSVRNENQRFFGNVHWMHTTLEDTILLLSPLGQAIAEINKNEVGVHLVTSKQEVFHAHDVEDLTAEILGWRLPLSGLQYWIQGQYSPLSAASVDMDSEDRIVTIRQDEWQIFFTRYYTDLFGQSVIRPRIIELQFKELSIRIVIDNWTEVKRPSDTLKMMTSFGFI</sequence>
<comment type="function">
    <text evidence="13">Plays a critical role in the incorporation of lipoproteins in the outer membrane after they are released by the LolA protein.</text>
</comment>
<evidence type="ECO:0000256" key="7">
    <source>
        <dbReference type="ARBA" id="ARBA00022927"/>
    </source>
</evidence>
<comment type="similarity">
    <text evidence="2 13">Belongs to the LolB family.</text>
</comment>
<dbReference type="RefSeq" id="WP_090696454.1">
    <property type="nucleotide sequence ID" value="NZ_FOSP01000001.1"/>
</dbReference>
<evidence type="ECO:0000256" key="13">
    <source>
        <dbReference type="HAMAP-Rule" id="MF_00233"/>
    </source>
</evidence>
<evidence type="ECO:0000256" key="8">
    <source>
        <dbReference type="ARBA" id="ARBA00023136"/>
    </source>
</evidence>
<proteinExistence type="inferred from homology"/>
<keyword evidence="9" id="KW-0564">Palmitate</keyword>
<evidence type="ECO:0000256" key="9">
    <source>
        <dbReference type="ARBA" id="ARBA00023139"/>
    </source>
</evidence>
<dbReference type="EMBL" id="FOSP01000001">
    <property type="protein sequence ID" value="SFK16036.1"/>
    <property type="molecule type" value="Genomic_DNA"/>
</dbReference>
<dbReference type="Proteomes" id="UP000199533">
    <property type="component" value="Unassembled WGS sequence"/>
</dbReference>
<dbReference type="InterPro" id="IPR029046">
    <property type="entry name" value="LolA/LolB/LppX"/>
</dbReference>
<dbReference type="Gene3D" id="2.50.20.10">
    <property type="entry name" value="Lipoprotein localisation LolA/LolB/LppX"/>
    <property type="match status" value="1"/>
</dbReference>
<keyword evidence="8 13" id="KW-0472">Membrane</keyword>
<comment type="subunit">
    <text evidence="3 13">Monomer.</text>
</comment>
<keyword evidence="5 13" id="KW-0813">Transport</keyword>
<name>A0A1I3XAS1_9PROT</name>
<dbReference type="GO" id="GO:0009279">
    <property type="term" value="C:cell outer membrane"/>
    <property type="evidence" value="ECO:0007669"/>
    <property type="project" value="UniProtKB-SubCell"/>
</dbReference>
<evidence type="ECO:0000256" key="6">
    <source>
        <dbReference type="ARBA" id="ARBA00022729"/>
    </source>
</evidence>
<dbReference type="SUPFAM" id="SSF89392">
    <property type="entry name" value="Prokaryotic lipoproteins and lipoprotein localization factors"/>
    <property type="match status" value="1"/>
</dbReference>
<organism evidence="14 15">
    <name type="scientific">Nitrosomonas aestuarii</name>
    <dbReference type="NCBI Taxonomy" id="52441"/>
    <lineage>
        <taxon>Bacteria</taxon>
        <taxon>Pseudomonadati</taxon>
        <taxon>Pseudomonadota</taxon>
        <taxon>Betaproteobacteria</taxon>
        <taxon>Nitrosomonadales</taxon>
        <taxon>Nitrosomonadaceae</taxon>
        <taxon>Nitrosomonas</taxon>
    </lineage>
</organism>
<evidence type="ECO:0000256" key="5">
    <source>
        <dbReference type="ARBA" id="ARBA00022448"/>
    </source>
</evidence>
<keyword evidence="12 14" id="KW-0449">Lipoprotein</keyword>
<accession>A0A1I3XAS1</accession>
<dbReference type="HAMAP" id="MF_00233">
    <property type="entry name" value="LolB"/>
    <property type="match status" value="1"/>
</dbReference>
<evidence type="ECO:0000256" key="12">
    <source>
        <dbReference type="ARBA" id="ARBA00023288"/>
    </source>
</evidence>